<keyword evidence="1" id="KW-1133">Transmembrane helix</keyword>
<feature type="transmembrane region" description="Helical" evidence="1">
    <location>
        <begin position="146"/>
        <end position="165"/>
    </location>
</feature>
<feature type="transmembrane region" description="Helical" evidence="1">
    <location>
        <begin position="122"/>
        <end position="140"/>
    </location>
</feature>
<dbReference type="SUPFAM" id="SSF48317">
    <property type="entry name" value="Acid phosphatase/Vanadium-dependent haloperoxidase"/>
    <property type="match status" value="1"/>
</dbReference>
<evidence type="ECO:0000256" key="1">
    <source>
        <dbReference type="SAM" id="Phobius"/>
    </source>
</evidence>
<protein>
    <submittedName>
        <fullName evidence="4">Phosphatase PAP2 family protein</fullName>
    </submittedName>
    <submittedName>
        <fullName evidence="3">Undecaprenyl-diphosphatase BcrC</fullName>
        <ecNumber evidence="3">3.6.1.27</ecNumber>
    </submittedName>
</protein>
<dbReference type="Gene3D" id="1.20.144.10">
    <property type="entry name" value="Phosphatidic acid phosphatase type 2/haloperoxidase"/>
    <property type="match status" value="2"/>
</dbReference>
<dbReference type="AlphaFoldDB" id="A0A1F2PM33"/>
<keyword evidence="1" id="KW-0812">Transmembrane</keyword>
<accession>A0A1F2PM33</accession>
<evidence type="ECO:0000313" key="5">
    <source>
        <dbReference type="Proteomes" id="UP000176244"/>
    </source>
</evidence>
<gene>
    <name evidence="3" type="primary">bcrC</name>
    <name evidence="3" type="ORF">ACWI_05500</name>
    <name evidence="4" type="ORF">FXB42_07025</name>
</gene>
<evidence type="ECO:0000313" key="6">
    <source>
        <dbReference type="Proteomes" id="UP000322619"/>
    </source>
</evidence>
<evidence type="ECO:0000313" key="3">
    <source>
        <dbReference type="EMBL" id="OFV71802.1"/>
    </source>
</evidence>
<feature type="transmembrane region" description="Helical" evidence="1">
    <location>
        <begin position="50"/>
        <end position="70"/>
    </location>
</feature>
<dbReference type="PANTHER" id="PTHR14969:SF13">
    <property type="entry name" value="AT30094P"/>
    <property type="match status" value="1"/>
</dbReference>
<name>A0A1F2PM33_9FIRM</name>
<dbReference type="Pfam" id="PF01569">
    <property type="entry name" value="PAP2"/>
    <property type="match status" value="1"/>
</dbReference>
<organism evidence="3 5">
    <name type="scientific">Acetobacterium wieringae</name>
    <dbReference type="NCBI Taxonomy" id="52694"/>
    <lineage>
        <taxon>Bacteria</taxon>
        <taxon>Bacillati</taxon>
        <taxon>Bacillota</taxon>
        <taxon>Clostridia</taxon>
        <taxon>Eubacteriales</taxon>
        <taxon>Eubacteriaceae</taxon>
        <taxon>Acetobacterium</taxon>
    </lineage>
</organism>
<dbReference type="Proteomes" id="UP000322619">
    <property type="component" value="Unassembled WGS sequence"/>
</dbReference>
<dbReference type="GO" id="GO:0042392">
    <property type="term" value="F:sphingosine-1-phosphate phosphatase activity"/>
    <property type="evidence" value="ECO:0007669"/>
    <property type="project" value="TreeGrafter"/>
</dbReference>
<sequence length="178" mass="20870">MDLNILIWIHQHLVFEQLNGFFIFITNLWGDGILTVLLTLFLLIKKETRLTGLVIAVSLLFNLLVVNLTLKPLVARPRPYTLYEIDMLLPVQTDFSFPSGHSSSVFAFVWAYFITRKDRMRWIFVTFALLVCFSRLYLFVHYPTDVLAGIIIGILCAYFSRWLVFRFTNTAWMHKLLE</sequence>
<evidence type="ECO:0000259" key="2">
    <source>
        <dbReference type="SMART" id="SM00014"/>
    </source>
</evidence>
<keyword evidence="1" id="KW-0472">Membrane</keyword>
<dbReference type="Proteomes" id="UP000176244">
    <property type="component" value="Unassembled WGS sequence"/>
</dbReference>
<dbReference type="EMBL" id="VSLA01000013">
    <property type="protein sequence ID" value="TYC85629.1"/>
    <property type="molecule type" value="Genomic_DNA"/>
</dbReference>
<dbReference type="SMART" id="SM00014">
    <property type="entry name" value="acidPPc"/>
    <property type="match status" value="1"/>
</dbReference>
<reference evidence="4 6" key="2">
    <citation type="submission" date="2019-08" db="EMBL/GenBank/DDBJ databases">
        <title>Isolation and enrichment of carboxydotrophic bacteria from anaerobic sludge for the production of bio-based chemicals from syngas.</title>
        <authorList>
            <person name="Antares A.L."/>
            <person name="Moreira J."/>
            <person name="Diender M."/>
            <person name="Parshina S.N."/>
            <person name="Stams A.J.M."/>
            <person name="Alves M."/>
            <person name="Alves J.I."/>
            <person name="Sousa D.Z."/>
        </authorList>
    </citation>
    <scope>NUCLEOTIDE SEQUENCE [LARGE SCALE GENOMIC DNA]</scope>
    <source>
        <strain evidence="4 6">JM</strain>
    </source>
</reference>
<dbReference type="EMBL" id="LKEU01000014">
    <property type="protein sequence ID" value="OFV71802.1"/>
    <property type="molecule type" value="Genomic_DNA"/>
</dbReference>
<keyword evidence="3" id="KW-0378">Hydrolase</keyword>
<dbReference type="PANTHER" id="PTHR14969">
    <property type="entry name" value="SPHINGOSINE-1-PHOSPHATE PHOSPHOHYDROLASE"/>
    <property type="match status" value="1"/>
</dbReference>
<evidence type="ECO:0000313" key="4">
    <source>
        <dbReference type="EMBL" id="TYC85629.1"/>
    </source>
</evidence>
<feature type="domain" description="Phosphatidic acid phosphatase type 2/haloperoxidase" evidence="2">
    <location>
        <begin position="51"/>
        <end position="161"/>
    </location>
</feature>
<dbReference type="InterPro" id="IPR000326">
    <property type="entry name" value="PAP2/HPO"/>
</dbReference>
<proteinExistence type="predicted"/>
<dbReference type="EC" id="3.6.1.27" evidence="3"/>
<feature type="transmembrane region" description="Helical" evidence="1">
    <location>
        <begin position="20"/>
        <end position="43"/>
    </location>
</feature>
<dbReference type="GO" id="GO:0050380">
    <property type="term" value="F:undecaprenyl-diphosphatase activity"/>
    <property type="evidence" value="ECO:0007669"/>
    <property type="project" value="UniProtKB-EC"/>
</dbReference>
<dbReference type="STRING" id="52694.ACWI_05500"/>
<dbReference type="OrthoDB" id="9789113at2"/>
<reference evidence="3 5" key="1">
    <citation type="submission" date="2015-09" db="EMBL/GenBank/DDBJ databases">
        <title>Genome sequence of Acetobacterium wieringae DSM 1911.</title>
        <authorList>
            <person name="Poehlein A."/>
            <person name="Bengelsdorf F.R."/>
            <person name="Schiel-Bengelsdorf B."/>
            <person name="Duerre P."/>
            <person name="Daniel R."/>
        </authorList>
    </citation>
    <scope>NUCLEOTIDE SEQUENCE [LARGE SCALE GENOMIC DNA]</scope>
    <source>
        <strain evidence="3 5">DSM 1911</strain>
    </source>
</reference>
<dbReference type="InterPro" id="IPR036938">
    <property type="entry name" value="PAP2/HPO_sf"/>
</dbReference>
<comment type="caution">
    <text evidence="3">The sequence shown here is derived from an EMBL/GenBank/DDBJ whole genome shotgun (WGS) entry which is preliminary data.</text>
</comment>
<feature type="transmembrane region" description="Helical" evidence="1">
    <location>
        <begin position="95"/>
        <end position="115"/>
    </location>
</feature>
<dbReference type="RefSeq" id="WP_070369917.1">
    <property type="nucleotide sequence ID" value="NZ_CP097897.1"/>
</dbReference>